<reference evidence="10 11" key="1">
    <citation type="submission" date="2019-03" db="EMBL/GenBank/DDBJ databases">
        <title>Sequencing 25 genomes of Wallemia mellicola.</title>
        <authorList>
            <person name="Gostincar C."/>
        </authorList>
    </citation>
    <scope>NUCLEOTIDE SEQUENCE [LARGE SCALE GENOMIC DNA]</scope>
    <source>
        <strain evidence="10 11">EXF-8738</strain>
    </source>
</reference>
<evidence type="ECO:0000256" key="5">
    <source>
        <dbReference type="ARBA" id="ARBA00022664"/>
    </source>
</evidence>
<comment type="caution">
    <text evidence="10">The sequence shown here is derived from an EMBL/GenBank/DDBJ whole genome shotgun (WGS) entry which is preliminary data.</text>
</comment>
<dbReference type="Proteomes" id="UP000305647">
    <property type="component" value="Unassembled WGS sequence"/>
</dbReference>
<keyword evidence="4" id="KW-0963">Cytoplasm</keyword>
<evidence type="ECO:0000256" key="2">
    <source>
        <dbReference type="ARBA" id="ARBA00009021"/>
    </source>
</evidence>
<sequence length="135" mass="15055">MQVMRTILTVVRVNDILIVDYQRLSATINMVCAKCEKKQTKVAAPDPFRNKSLGASASTSKQTDERNDLGKNKLLSKNRYLPYAAKTGGSKCKVCKQTTARPDAKYCQNCAYKRGKCSVCGVKQMDTTYQRMSAK</sequence>
<dbReference type="GO" id="GO:0008380">
    <property type="term" value="P:RNA splicing"/>
    <property type="evidence" value="ECO:0007669"/>
    <property type="project" value="UniProtKB-KW"/>
</dbReference>
<dbReference type="EMBL" id="SPRO01000058">
    <property type="protein sequence ID" value="TIC25371.1"/>
    <property type="molecule type" value="Genomic_DNA"/>
</dbReference>
<feature type="region of interest" description="Disordered" evidence="9">
    <location>
        <begin position="46"/>
        <end position="71"/>
    </location>
</feature>
<gene>
    <name evidence="10" type="ORF">E3Q10_03786</name>
</gene>
<protein>
    <recommendedName>
        <fullName evidence="3">Cysteine-rich PDZ-binding protein</fullName>
    </recommendedName>
    <alternativeName>
        <fullName evidence="8">Cysteine-rich interactor of PDZ three</fullName>
    </alternativeName>
</protein>
<keyword evidence="6" id="KW-0747">Spliceosome</keyword>
<evidence type="ECO:0000256" key="7">
    <source>
        <dbReference type="ARBA" id="ARBA00023187"/>
    </source>
</evidence>
<dbReference type="AlphaFoldDB" id="A0A4T0QMA4"/>
<dbReference type="PANTHER" id="PTHR11805:SF1">
    <property type="entry name" value="CYSTEINE-RICH PDZ-BINDING PROTEIN"/>
    <property type="match status" value="1"/>
</dbReference>
<evidence type="ECO:0000256" key="4">
    <source>
        <dbReference type="ARBA" id="ARBA00022490"/>
    </source>
</evidence>
<dbReference type="PANTHER" id="PTHR11805">
    <property type="entry name" value="CYSTEINE-RICH PDZ-BINDING PROTEIN"/>
    <property type="match status" value="1"/>
</dbReference>
<evidence type="ECO:0000313" key="11">
    <source>
        <dbReference type="Proteomes" id="UP000305647"/>
    </source>
</evidence>
<dbReference type="GO" id="GO:0031122">
    <property type="term" value="P:cytoplasmic microtubule organization"/>
    <property type="evidence" value="ECO:0007669"/>
    <property type="project" value="TreeGrafter"/>
</dbReference>
<dbReference type="Pfam" id="PF10235">
    <property type="entry name" value="Cript"/>
    <property type="match status" value="1"/>
</dbReference>
<feature type="compositionally biased region" description="Basic and acidic residues" evidence="9">
    <location>
        <begin position="62"/>
        <end position="71"/>
    </location>
</feature>
<evidence type="ECO:0000256" key="6">
    <source>
        <dbReference type="ARBA" id="ARBA00022728"/>
    </source>
</evidence>
<name>A0A4T0QMA4_9BASI</name>
<evidence type="ECO:0000256" key="9">
    <source>
        <dbReference type="SAM" id="MobiDB-lite"/>
    </source>
</evidence>
<dbReference type="GO" id="GO:0008017">
    <property type="term" value="F:microtubule binding"/>
    <property type="evidence" value="ECO:0007669"/>
    <property type="project" value="TreeGrafter"/>
</dbReference>
<dbReference type="GO" id="GO:0005737">
    <property type="term" value="C:cytoplasm"/>
    <property type="evidence" value="ECO:0007669"/>
    <property type="project" value="UniProtKB-SubCell"/>
</dbReference>
<evidence type="ECO:0000256" key="8">
    <source>
        <dbReference type="ARBA" id="ARBA00032518"/>
    </source>
</evidence>
<accession>A0A4T0QMA4</accession>
<keyword evidence="7" id="KW-0508">mRNA splicing</keyword>
<comment type="subcellular location">
    <subcellularLocation>
        <location evidence="1">Cytoplasm</location>
    </subcellularLocation>
</comment>
<evidence type="ECO:0000256" key="3">
    <source>
        <dbReference type="ARBA" id="ARBA00018615"/>
    </source>
</evidence>
<proteinExistence type="inferred from homology"/>
<dbReference type="GO" id="GO:0005681">
    <property type="term" value="C:spliceosomal complex"/>
    <property type="evidence" value="ECO:0007669"/>
    <property type="project" value="UniProtKB-KW"/>
</dbReference>
<keyword evidence="5" id="KW-0507">mRNA processing</keyword>
<evidence type="ECO:0000256" key="1">
    <source>
        <dbReference type="ARBA" id="ARBA00004496"/>
    </source>
</evidence>
<dbReference type="GO" id="GO:0006397">
    <property type="term" value="P:mRNA processing"/>
    <property type="evidence" value="ECO:0007669"/>
    <property type="project" value="UniProtKB-KW"/>
</dbReference>
<evidence type="ECO:0000313" key="10">
    <source>
        <dbReference type="EMBL" id="TIC25371.1"/>
    </source>
</evidence>
<organism evidence="10 11">
    <name type="scientific">Wallemia mellicola</name>
    <dbReference type="NCBI Taxonomy" id="1708541"/>
    <lineage>
        <taxon>Eukaryota</taxon>
        <taxon>Fungi</taxon>
        <taxon>Dikarya</taxon>
        <taxon>Basidiomycota</taxon>
        <taxon>Wallemiomycotina</taxon>
        <taxon>Wallemiomycetes</taxon>
        <taxon>Wallemiales</taxon>
        <taxon>Wallemiaceae</taxon>
        <taxon>Wallemia</taxon>
    </lineage>
</organism>
<dbReference type="InterPro" id="IPR019367">
    <property type="entry name" value="PDZ-binding_CRIPT"/>
</dbReference>
<comment type="similarity">
    <text evidence="2">Belongs to the CRIPT family.</text>
</comment>